<reference evidence="2 3" key="1">
    <citation type="journal article" date="2011" name="PLoS ONE">
        <title>The entomopathogenic bacterial endosymbionts xenorhabdus and photorhabdus: convergent lifestyles from divergent genomes.</title>
        <authorList>
            <person name="Chaston J.M."/>
            <person name="Suen G."/>
            <person name="Tucker S.L."/>
            <person name="Andersen A.W."/>
            <person name="Bhasin A."/>
            <person name="Bode E."/>
            <person name="Bode H.B."/>
            <person name="Brachmann A.O."/>
            <person name="Cowles C.E."/>
            <person name="Cowles K.N."/>
            <person name="Darby C."/>
            <person name="de Leon L."/>
            <person name="Drace K."/>
            <person name="Du Z."/>
            <person name="Givaudan A."/>
            <person name="Herbert Tran E.E."/>
            <person name="Jewell K.A."/>
            <person name="Knack J.J."/>
            <person name="Krasomil-Osterfeld K.C."/>
            <person name="Kukor R."/>
            <person name="Lanois A."/>
            <person name="Latreille P."/>
            <person name="Leimgruber N.K."/>
            <person name="Lipke C.M."/>
            <person name="Liu R."/>
            <person name="Lu X."/>
            <person name="Martens E.C."/>
            <person name="Marri P.R."/>
            <person name="Medigue C."/>
            <person name="Menard M.L."/>
            <person name="Miller N.M."/>
            <person name="Morales-Soto N."/>
            <person name="Norton S."/>
            <person name="Ogier J.C."/>
            <person name="Orchard S.S."/>
            <person name="Park D."/>
            <person name="Park Y."/>
            <person name="Qurollo B.A."/>
            <person name="Sugar D.R."/>
            <person name="Richards G.R."/>
            <person name="Rouy Z."/>
            <person name="Slominski B."/>
            <person name="Slominski K."/>
            <person name="Snyder H."/>
            <person name="Tjaden B.C."/>
            <person name="van der Hoeven R."/>
            <person name="Welch R.D."/>
            <person name="Wheeler C."/>
            <person name="Xiang B."/>
            <person name="Barbazuk B."/>
            <person name="Gaudriault S."/>
            <person name="Goodner B."/>
            <person name="Slater S.C."/>
            <person name="Forst S."/>
            <person name="Goldman B.S."/>
            <person name="Goodrich-Blair H."/>
        </authorList>
    </citation>
    <scope>NUCLEOTIDE SEQUENCE [LARGE SCALE GENOMIC DNA]</scope>
    <source>
        <strain evidence="3">ATCC 19061 / DSM 3370 / CCUG 14189 / LMG 1036 / NCIMB 9965 / AN6</strain>
    </source>
</reference>
<proteinExistence type="predicted"/>
<accession>D3VCB9</accession>
<dbReference type="EMBL" id="FN667742">
    <property type="protein sequence ID" value="CBJ89772.1"/>
    <property type="molecule type" value="Genomic_DNA"/>
</dbReference>
<evidence type="ECO:0000313" key="2">
    <source>
        <dbReference type="EMBL" id="CBJ89772.1"/>
    </source>
</evidence>
<keyword evidence="1" id="KW-0472">Membrane</keyword>
<dbReference type="Proteomes" id="UP000008075">
    <property type="component" value="Chromosome"/>
</dbReference>
<name>D3VCB9_XENNA</name>
<keyword evidence="3" id="KW-1185">Reference proteome</keyword>
<gene>
    <name evidence="2" type="ordered locus">XNC1_1712</name>
</gene>
<dbReference type="HOGENOM" id="CLU_2182950_0_0_6"/>
<feature type="transmembrane region" description="Helical" evidence="1">
    <location>
        <begin position="61"/>
        <end position="81"/>
    </location>
</feature>
<feature type="transmembrane region" description="Helical" evidence="1">
    <location>
        <begin position="16"/>
        <end position="40"/>
    </location>
</feature>
<evidence type="ECO:0000313" key="3">
    <source>
        <dbReference type="Proteomes" id="UP000008075"/>
    </source>
</evidence>
<dbReference type="KEGG" id="xne:XNC1_1712"/>
<sequence length="109" mass="12756">MVSHQYNFTSGRVGFYFFWSIVKIYFISNMISLILYGLSYSNIILVNKVVFVFNAVTSRNASFFVFFFLKTILFFIALIHFNREIICIYDCLSFYLYDASGNLLIMAPT</sequence>
<keyword evidence="1" id="KW-0812">Transmembrane</keyword>
<organism evidence="2 3">
    <name type="scientific">Xenorhabdus nematophila (strain ATCC 19061 / DSM 3370 / CCUG 14189 / LMG 1036 / NCIMB 9965 / AN6)</name>
    <dbReference type="NCBI Taxonomy" id="406817"/>
    <lineage>
        <taxon>Bacteria</taxon>
        <taxon>Pseudomonadati</taxon>
        <taxon>Pseudomonadota</taxon>
        <taxon>Gammaproteobacteria</taxon>
        <taxon>Enterobacterales</taxon>
        <taxon>Morganellaceae</taxon>
        <taxon>Xenorhabdus</taxon>
    </lineage>
</organism>
<dbReference type="AlphaFoldDB" id="D3VCB9"/>
<keyword evidence="1" id="KW-1133">Transmembrane helix</keyword>
<protein>
    <submittedName>
        <fullName evidence="2">Uncharacterized protein</fullName>
    </submittedName>
</protein>
<evidence type="ECO:0000256" key="1">
    <source>
        <dbReference type="SAM" id="Phobius"/>
    </source>
</evidence>